<evidence type="ECO:0000313" key="3">
    <source>
        <dbReference type="EMBL" id="MCL9685485.1"/>
    </source>
</evidence>
<evidence type="ECO:0000256" key="1">
    <source>
        <dbReference type="SAM" id="Coils"/>
    </source>
</evidence>
<accession>A0A9X2D3Q1</accession>
<protein>
    <submittedName>
        <fullName evidence="3">Uncharacterized protein</fullName>
    </submittedName>
</protein>
<proteinExistence type="predicted"/>
<feature type="transmembrane region" description="Helical" evidence="2">
    <location>
        <begin position="477"/>
        <end position="498"/>
    </location>
</feature>
<dbReference type="Proteomes" id="UP001139721">
    <property type="component" value="Unassembled WGS sequence"/>
</dbReference>
<name>A0A9X2D3Q1_9GAMM</name>
<keyword evidence="2" id="KW-0472">Membrane</keyword>
<dbReference type="AlphaFoldDB" id="A0A9X2D3Q1"/>
<reference evidence="3" key="1">
    <citation type="submission" date="2021-11" db="EMBL/GenBank/DDBJ databases">
        <title>Legionella maioricencis sp. nov., a new species isolated from hot water samples in Mallorca.</title>
        <authorList>
            <person name="Crespi S."/>
            <person name="Drasar V."/>
            <person name="Salva-Serra F."/>
            <person name="Jaen-Luchoro D."/>
            <person name="Pineiro-Iglesias B."/>
            <person name="Aliaga F."/>
            <person name="Fernandez-Juarez V."/>
            <person name="Coll G."/>
            <person name="Moore E.R.B."/>
            <person name="Bennasar-Figueras A."/>
        </authorList>
    </citation>
    <scope>NUCLEOTIDE SEQUENCE</scope>
    <source>
        <strain evidence="3">HCPI-6</strain>
    </source>
</reference>
<evidence type="ECO:0000256" key="2">
    <source>
        <dbReference type="SAM" id="Phobius"/>
    </source>
</evidence>
<keyword evidence="2" id="KW-0812">Transmembrane</keyword>
<organism evidence="3 4">
    <name type="scientific">Legionella maioricensis</name>
    <dbReference type="NCBI Taxonomy" id="2896528"/>
    <lineage>
        <taxon>Bacteria</taxon>
        <taxon>Pseudomonadati</taxon>
        <taxon>Pseudomonadota</taxon>
        <taxon>Gammaproteobacteria</taxon>
        <taxon>Legionellales</taxon>
        <taxon>Legionellaceae</taxon>
        <taxon>Legionella</taxon>
    </lineage>
</organism>
<evidence type="ECO:0000313" key="4">
    <source>
        <dbReference type="Proteomes" id="UP001139721"/>
    </source>
</evidence>
<feature type="coiled-coil region" evidence="1">
    <location>
        <begin position="608"/>
        <end position="639"/>
    </location>
</feature>
<keyword evidence="4" id="KW-1185">Reference proteome</keyword>
<dbReference type="RefSeq" id="WP_250424145.1">
    <property type="nucleotide sequence ID" value="NZ_JAJKBJ010000027.1"/>
</dbReference>
<feature type="transmembrane region" description="Helical" evidence="2">
    <location>
        <begin position="451"/>
        <end position="471"/>
    </location>
</feature>
<gene>
    <name evidence="3" type="ORF">LOX96_15385</name>
</gene>
<sequence>MTFLFASALVIPGYESLSEETRTIFENSLPGRKFSQVAQSILTSSEELRTSSRFWHSFTGTAEQKKQAFQSQLNTQKKELMDDISEMDEYKTLVIHMTHALLEREIDEFQLLTKNQQQALSRTEFSKKLFTTLAQLDSQIEKERQEQDELSLWSRISGSGAALDVYINQLQTEREEAIQLWKTEFLQNPGLASFRETIEEQQKIIRQKQLEQKRIHLKEHATQLSVFFPLLNYRKFITEEPIIDQIRAKYWAAGETADPEKVDEELLTELLYFCMQQMNYIEIDFMNLDAFNKKHANRMAREILNSFNNNTHLDLDDWFKKYENKLHQQIIKQLQLINGKKWEVRQNGLTEDLLESLSYLWNSRAVNRANEFLRKMADAHGFIQATSFSTQNESSYLAILDVYNYARHQEQISEVRSVLSSLLSPLLPLYNEYKDIALYEKNPYWKSFRTIMPIVIIVAFIILVAVILAPLALPELAFTAAFVPALLIGLALATKYVSVKNDLYKKLRERYYGGAFEIPEFQVNARMLGAFGTMENASKVRTFYITGLKNCDDLEKEYSLKHEQGLLSQQDIDLRRENRTKRHQLCLEWYDIHSNNDLDFHRAPLIVSTRLQQNSEQEFQQLQNALQEERELIRQSVAEVTTDLKETIVSHNKMPAAIEQDAERESTTIKTNYRYGLFSPPRCLKLKAHIEELADFRAQISTVAVG</sequence>
<comment type="caution">
    <text evidence="3">The sequence shown here is derived from an EMBL/GenBank/DDBJ whole genome shotgun (WGS) entry which is preliminary data.</text>
</comment>
<dbReference type="EMBL" id="JAJKBJ010000027">
    <property type="protein sequence ID" value="MCL9685485.1"/>
    <property type="molecule type" value="Genomic_DNA"/>
</dbReference>
<keyword evidence="1" id="KW-0175">Coiled coil</keyword>
<keyword evidence="2" id="KW-1133">Transmembrane helix</keyword>